<dbReference type="SUPFAM" id="SSF57756">
    <property type="entry name" value="Retrovirus zinc finger-like domains"/>
    <property type="match status" value="1"/>
</dbReference>
<keyword evidence="2" id="KW-0862">Zinc</keyword>
<evidence type="ECO:0000256" key="1">
    <source>
        <dbReference type="ARBA" id="ARBA00022664"/>
    </source>
</evidence>
<dbReference type="InterPro" id="IPR036875">
    <property type="entry name" value="Znf_CCHC_sf"/>
</dbReference>
<keyword evidence="2" id="KW-0863">Zinc-finger</keyword>
<protein>
    <recommendedName>
        <fullName evidence="3">CCHC-type domain-containing protein</fullName>
    </recommendedName>
</protein>
<dbReference type="EMBL" id="JASBNA010000008">
    <property type="protein sequence ID" value="KAK7689519.1"/>
    <property type="molecule type" value="Genomic_DNA"/>
</dbReference>
<dbReference type="GO" id="GO:0003676">
    <property type="term" value="F:nucleic acid binding"/>
    <property type="evidence" value="ECO:0007669"/>
    <property type="project" value="InterPro"/>
</dbReference>
<dbReference type="InterPro" id="IPR001878">
    <property type="entry name" value="Znf_CCHC"/>
</dbReference>
<keyword evidence="5" id="KW-1185">Reference proteome</keyword>
<dbReference type="GO" id="GO:0006397">
    <property type="term" value="P:mRNA processing"/>
    <property type="evidence" value="ECO:0007669"/>
    <property type="project" value="UniProtKB-KW"/>
</dbReference>
<dbReference type="GO" id="GO:0008270">
    <property type="term" value="F:zinc ion binding"/>
    <property type="evidence" value="ECO:0007669"/>
    <property type="project" value="UniProtKB-KW"/>
</dbReference>
<accession>A0AAW0GCX7</accession>
<keyword evidence="2" id="KW-0479">Metal-binding</keyword>
<keyword evidence="1" id="KW-0507">mRNA processing</keyword>
<dbReference type="AlphaFoldDB" id="A0AAW0GCX7"/>
<dbReference type="PROSITE" id="PS50158">
    <property type="entry name" value="ZF_CCHC"/>
    <property type="match status" value="1"/>
</dbReference>
<gene>
    <name evidence="4" type="ORF">QCA50_007311</name>
</gene>
<dbReference type="Proteomes" id="UP001385951">
    <property type="component" value="Unassembled WGS sequence"/>
</dbReference>
<evidence type="ECO:0000313" key="4">
    <source>
        <dbReference type="EMBL" id="KAK7689519.1"/>
    </source>
</evidence>
<reference evidence="4 5" key="1">
    <citation type="submission" date="2022-09" db="EMBL/GenBank/DDBJ databases">
        <authorList>
            <person name="Palmer J.M."/>
        </authorList>
    </citation>
    <scope>NUCLEOTIDE SEQUENCE [LARGE SCALE GENOMIC DNA]</scope>
    <source>
        <strain evidence="4 5">DSM 7382</strain>
    </source>
</reference>
<name>A0AAW0GCX7_9APHY</name>
<evidence type="ECO:0000256" key="2">
    <source>
        <dbReference type="PROSITE-ProRule" id="PRU00047"/>
    </source>
</evidence>
<proteinExistence type="predicted"/>
<dbReference type="Gene3D" id="4.10.60.10">
    <property type="entry name" value="Zinc finger, CCHC-type"/>
    <property type="match status" value="1"/>
</dbReference>
<organism evidence="4 5">
    <name type="scientific">Cerrena zonata</name>
    <dbReference type="NCBI Taxonomy" id="2478898"/>
    <lineage>
        <taxon>Eukaryota</taxon>
        <taxon>Fungi</taxon>
        <taxon>Dikarya</taxon>
        <taxon>Basidiomycota</taxon>
        <taxon>Agaricomycotina</taxon>
        <taxon>Agaricomycetes</taxon>
        <taxon>Polyporales</taxon>
        <taxon>Cerrenaceae</taxon>
        <taxon>Cerrena</taxon>
    </lineage>
</organism>
<comment type="caution">
    <text evidence="4">The sequence shown here is derived from an EMBL/GenBank/DDBJ whole genome shotgun (WGS) entry which is preliminary data.</text>
</comment>
<evidence type="ECO:0000313" key="5">
    <source>
        <dbReference type="Proteomes" id="UP001385951"/>
    </source>
</evidence>
<sequence length="259" mass="29804">MSSTPLCKPAAYDGQPELATTYTLHCQLAFALSPTVFDTDQRKKAYLLSFCTKNLAATWSEEVITEWMRIPTKKDPTPELSWSEAVTAFETKFCHPDIVADAIVRLYTLRQGSDFESFLAKFKRYQICAGYTTVSHIRQTFLQALEPHLASLIKNLRVSEVDTPDKLYTAARDFYNQDRLDRASSRSHQYQRKINRVQSQTLQVSPQQRNDLDRRLCFRCHRSGHFANACPRRTTPVANHHTRTAKLSPAEEDLLDLNW</sequence>
<feature type="domain" description="CCHC-type" evidence="3">
    <location>
        <begin position="217"/>
        <end position="232"/>
    </location>
</feature>
<evidence type="ECO:0000259" key="3">
    <source>
        <dbReference type="PROSITE" id="PS50158"/>
    </source>
</evidence>